<keyword evidence="1" id="KW-0732">Signal</keyword>
<comment type="caution">
    <text evidence="2">The sequence shown here is derived from an EMBL/GenBank/DDBJ whole genome shotgun (WGS) entry which is preliminary data.</text>
</comment>
<dbReference type="Gene3D" id="2.60.40.1120">
    <property type="entry name" value="Carboxypeptidase-like, regulatory domain"/>
    <property type="match status" value="1"/>
</dbReference>
<evidence type="ECO:0000313" key="2">
    <source>
        <dbReference type="EMBL" id="MDO7845195.1"/>
    </source>
</evidence>
<feature type="chain" id="PRO_5046280383" evidence="1">
    <location>
        <begin position="22"/>
        <end position="316"/>
    </location>
</feature>
<protein>
    <submittedName>
        <fullName evidence="2">Carboxypeptidase-like regulatory domain-containing protein</fullName>
    </submittedName>
</protein>
<dbReference type="Proteomes" id="UP001167796">
    <property type="component" value="Unassembled WGS sequence"/>
</dbReference>
<dbReference type="RefSeq" id="WP_305009874.1">
    <property type="nucleotide sequence ID" value="NZ_JAUQSX010000001.1"/>
</dbReference>
<name>A0ABT9A7M0_9BACT</name>
<gene>
    <name evidence="2" type="ORF">Q5H92_02425</name>
</gene>
<evidence type="ECO:0000256" key="1">
    <source>
        <dbReference type="SAM" id="SignalP"/>
    </source>
</evidence>
<organism evidence="2 3">
    <name type="scientific">Hymenobacter mellowenesis</name>
    <dbReference type="NCBI Taxonomy" id="3063995"/>
    <lineage>
        <taxon>Bacteria</taxon>
        <taxon>Pseudomonadati</taxon>
        <taxon>Bacteroidota</taxon>
        <taxon>Cytophagia</taxon>
        <taxon>Cytophagales</taxon>
        <taxon>Hymenobacteraceae</taxon>
        <taxon>Hymenobacter</taxon>
    </lineage>
</organism>
<dbReference type="InterPro" id="IPR008969">
    <property type="entry name" value="CarboxyPept-like_regulatory"/>
</dbReference>
<dbReference type="Pfam" id="PF13715">
    <property type="entry name" value="CarbopepD_reg_2"/>
    <property type="match status" value="1"/>
</dbReference>
<sequence length="316" mass="34129">MPIPYFNRCFLLALLPMAARAQQAPLTGVVTDATTAQPVPFAVVELLTQKAGVQADLQGRFSLELSAAPVATDSLTVSALGYSRRRVPVPGSGPVQLVLSAAPVALAEVQVRPAPSTPVLLGATGSSHSLRFSSSGEAARRGGHQIARFFPATAPGYFQSVGFYMDNGLVAALGPCDHKLRNTAPFRVRLYAADGPDGAPGTDLLNSTLLTAATRKTGWHTVDLRARNLRLPATGFYVAMEWVFTDAKYLCEYEVTNKADKTKKTYIWYGQFLEGTEEQEPLAWSYTAGRGWHRFPVMRPGHGPENPMIQALVLPD</sequence>
<accession>A0ABT9A7M0</accession>
<proteinExistence type="predicted"/>
<keyword evidence="3" id="KW-1185">Reference proteome</keyword>
<dbReference type="EMBL" id="JAUQSX010000001">
    <property type="protein sequence ID" value="MDO7845195.1"/>
    <property type="molecule type" value="Genomic_DNA"/>
</dbReference>
<feature type="signal peptide" evidence="1">
    <location>
        <begin position="1"/>
        <end position="21"/>
    </location>
</feature>
<reference evidence="2" key="1">
    <citation type="submission" date="2023-07" db="EMBL/GenBank/DDBJ databases">
        <authorList>
            <person name="Kim M.K."/>
        </authorList>
    </citation>
    <scope>NUCLEOTIDE SEQUENCE</scope>
    <source>
        <strain evidence="2">M29</strain>
    </source>
</reference>
<evidence type="ECO:0000313" key="3">
    <source>
        <dbReference type="Proteomes" id="UP001167796"/>
    </source>
</evidence>
<dbReference type="SUPFAM" id="SSF49464">
    <property type="entry name" value="Carboxypeptidase regulatory domain-like"/>
    <property type="match status" value="1"/>
</dbReference>